<reference evidence="1 7" key="2">
    <citation type="submission" date="2020-06" db="EMBL/GenBank/DDBJ databases">
        <title>Draft genome sequence of Lactic acid bacteria from Okinawan-style tofu.</title>
        <authorList>
            <person name="Takara I."/>
            <person name="Ikematsu S."/>
        </authorList>
    </citation>
    <scope>NUCLEOTIDE SEQUENCE [LARGE SCALE GENOMIC DNA]</scope>
    <source>
        <strain evidence="7">lg38</strain>
        <strain evidence="1">Lg38</strain>
    </source>
</reference>
<evidence type="ECO:0000313" key="7">
    <source>
        <dbReference type="Proteomes" id="UP000504756"/>
    </source>
</evidence>
<evidence type="ECO:0000313" key="1">
    <source>
        <dbReference type="EMBL" id="GFO50914.1"/>
    </source>
</evidence>
<dbReference type="RefSeq" id="WP_074749946.1">
    <property type="nucleotide sequence ID" value="NZ_AP026069.1"/>
</dbReference>
<evidence type="ECO:0000313" key="5">
    <source>
        <dbReference type="EMBL" id="WEA14702.1"/>
    </source>
</evidence>
<evidence type="ECO:0000313" key="2">
    <source>
        <dbReference type="EMBL" id="MDH7959083.1"/>
    </source>
</evidence>
<evidence type="ECO:0000313" key="6">
    <source>
        <dbReference type="Proteomes" id="UP000181969"/>
    </source>
</evidence>
<reference evidence="3 6" key="1">
    <citation type="submission" date="2016-10" db="EMBL/GenBank/DDBJ databases">
        <authorList>
            <person name="de Groot N.N."/>
        </authorList>
    </citation>
    <scope>NUCLEOTIDE SEQUENCE [LARGE SCALE GENOMIC DNA]</scope>
    <source>
        <strain evidence="3 6">M79</strain>
    </source>
</reference>
<dbReference type="EMBL" id="BLXU01000001">
    <property type="protein sequence ID" value="GFO50914.1"/>
    <property type="molecule type" value="Genomic_DNA"/>
</dbReference>
<accession>A0A1I4ERN7</accession>
<dbReference type="EMBL" id="CP118627">
    <property type="protein sequence ID" value="WEA14702.1"/>
    <property type="molecule type" value="Genomic_DNA"/>
</dbReference>
<gene>
    <name evidence="1" type="ORF">ikelab_01890</name>
    <name evidence="4" type="ORF">OF801_06740</name>
    <name evidence="5" type="ORF">PWF74_04135</name>
    <name evidence="2" type="ORF">QHR29_01145</name>
    <name evidence="3" type="ORF">SAMN05216438_101157</name>
</gene>
<evidence type="ECO:0000313" key="4">
    <source>
        <dbReference type="EMBL" id="UYT09676.1"/>
    </source>
</evidence>
<name>A0A1I4ERN7_9LACT</name>
<proteinExistence type="predicted"/>
<dbReference type="Proteomes" id="UP001217324">
    <property type="component" value="Chromosome"/>
</dbReference>
<dbReference type="AlphaFoldDB" id="A0A1I4ERN7"/>
<dbReference type="Proteomes" id="UP000504756">
    <property type="component" value="Unassembled WGS sequence"/>
</dbReference>
<organism evidence="3 6">
    <name type="scientific">Lactococcus garvieae</name>
    <dbReference type="NCBI Taxonomy" id="1363"/>
    <lineage>
        <taxon>Bacteria</taxon>
        <taxon>Bacillati</taxon>
        <taxon>Bacillota</taxon>
        <taxon>Bacilli</taxon>
        <taxon>Lactobacillales</taxon>
        <taxon>Streptococcaceae</taxon>
        <taxon>Lactococcus</taxon>
    </lineage>
</organism>
<dbReference type="OrthoDB" id="2243247at2"/>
<reference evidence="5" key="4">
    <citation type="submission" date="2023-02" db="EMBL/GenBank/DDBJ databases">
        <title>Comparative genomics and fermentation flavor characterization of five lactic acid bacteria reveal flavor biosynthesis metabolic pathways in fermented muskmelon puree.</title>
        <authorList>
            <person name="Yuan L."/>
            <person name="Li M."/>
            <person name="Xu X."/>
            <person name="Lao F."/>
            <person name="Wu J."/>
        </authorList>
    </citation>
    <scope>NUCLEOTIDE SEQUENCE</scope>
    <source>
        <strain evidence="5">Pa-2</strain>
    </source>
</reference>
<dbReference type="EMBL" id="JARYTV010000001">
    <property type="protein sequence ID" value="MDH7959083.1"/>
    <property type="molecule type" value="Genomic_DNA"/>
</dbReference>
<dbReference type="EMBL" id="FOTJ01000001">
    <property type="protein sequence ID" value="SFL08382.1"/>
    <property type="molecule type" value="Genomic_DNA"/>
</dbReference>
<evidence type="ECO:0000313" key="3">
    <source>
        <dbReference type="EMBL" id="SFL08382.1"/>
    </source>
</evidence>
<protein>
    <recommendedName>
        <fullName evidence="8">YolD-like protein</fullName>
    </recommendedName>
</protein>
<dbReference type="Proteomes" id="UP001157396">
    <property type="component" value="Unassembled WGS sequence"/>
</dbReference>
<dbReference type="Proteomes" id="UP001164042">
    <property type="component" value="Chromosome"/>
</dbReference>
<evidence type="ECO:0008006" key="8">
    <source>
        <dbReference type="Google" id="ProtNLM"/>
    </source>
</evidence>
<reference evidence="2" key="5">
    <citation type="submission" date="2023-04" db="EMBL/GenBank/DDBJ databases">
        <title>Genomic analysis of Lactococcus garvieae isolates.</title>
        <authorList>
            <person name="Zhanghang C."/>
        </authorList>
    </citation>
    <scope>NUCLEOTIDE SEQUENCE</scope>
    <source>
        <strain evidence="2">ZB-1</strain>
    </source>
</reference>
<dbReference type="Proteomes" id="UP000181969">
    <property type="component" value="Unassembled WGS sequence"/>
</dbReference>
<dbReference type="EMBL" id="CP109635">
    <property type="protein sequence ID" value="UYT09676.1"/>
    <property type="molecule type" value="Genomic_DNA"/>
</dbReference>
<sequence length="73" mass="8596">MNNTTLKMSQQEIMYEMKYAWSRQKPISIRFLENSQETTSQGKIFGIDYDLLYIKEGNVVRRIALDDILSISM</sequence>
<reference evidence="4" key="3">
    <citation type="submission" date="2022-10" db="EMBL/GenBank/DDBJ databases">
        <title>Genome assembly of Lactococcus garvieae isolates from cricket gut.</title>
        <authorList>
            <person name="Luecke A.R."/>
            <person name="Brown A.M.V."/>
            <person name="Wakeman C.A."/>
        </authorList>
    </citation>
    <scope>NUCLEOTIDE SEQUENCE</scope>
    <source>
        <strain evidence="4">Alexii-11_2</strain>
    </source>
</reference>